<sequence length="311" mass="34890">MRKVIGIGETLLDIIFRANQPTAAVPGGSVFNAIVSLSRTGVPVNFISETGNDRVGDIILRFMRDNRIPTDHVYILPNGKSPVSLAFLDEHSDAEYLFYKNYPIQRLDVPFPRLEEDDIVIIGSYYALNPVLREKVVELLEQARRQKAIVYYDPNFRSAHKEEAIKLAPNIIENLEYADIVRGSEEDFFYMYGLRDTERIYKEKIKFYCPNFLCTHGNGEVALRTASIAKDYPTRPLEAVSTIGAGDNFNAGIIFGLLAQGVRHDSLNTTDEATWDAIVRSGMDFAADVCLSFSNSVSPEFAAAHAYRAPY</sequence>
<dbReference type="SUPFAM" id="SSF53613">
    <property type="entry name" value="Ribokinase-like"/>
    <property type="match status" value="1"/>
</dbReference>
<dbReference type="AlphaFoldDB" id="A0A9D2CL70"/>
<reference evidence="5" key="1">
    <citation type="journal article" date="2021" name="PeerJ">
        <title>Extensive microbial diversity within the chicken gut microbiome revealed by metagenomics and culture.</title>
        <authorList>
            <person name="Gilroy R."/>
            <person name="Ravi A."/>
            <person name="Getino M."/>
            <person name="Pursley I."/>
            <person name="Horton D.L."/>
            <person name="Alikhan N.F."/>
            <person name="Baker D."/>
            <person name="Gharbi K."/>
            <person name="Hall N."/>
            <person name="Watson M."/>
            <person name="Adriaenssens E.M."/>
            <person name="Foster-Nyarko E."/>
            <person name="Jarju S."/>
            <person name="Secka A."/>
            <person name="Antonio M."/>
            <person name="Oren A."/>
            <person name="Chaudhuri R.R."/>
            <person name="La Ragione R."/>
            <person name="Hildebrand F."/>
            <person name="Pallen M.J."/>
        </authorList>
    </citation>
    <scope>NUCLEOTIDE SEQUENCE</scope>
    <source>
        <strain evidence="5">Gambia2-208</strain>
    </source>
</reference>
<evidence type="ECO:0000313" key="5">
    <source>
        <dbReference type="EMBL" id="HIY88748.1"/>
    </source>
</evidence>
<dbReference type="InterPro" id="IPR011611">
    <property type="entry name" value="PfkB_dom"/>
</dbReference>
<evidence type="ECO:0000259" key="4">
    <source>
        <dbReference type="Pfam" id="PF00294"/>
    </source>
</evidence>
<dbReference type="Proteomes" id="UP000886851">
    <property type="component" value="Unassembled WGS sequence"/>
</dbReference>
<dbReference type="PROSITE" id="PS00584">
    <property type="entry name" value="PFKB_KINASES_2"/>
    <property type="match status" value="1"/>
</dbReference>
<organism evidence="5 6">
    <name type="scientific">Candidatus Bacteroides pullicola</name>
    <dbReference type="NCBI Taxonomy" id="2838475"/>
    <lineage>
        <taxon>Bacteria</taxon>
        <taxon>Pseudomonadati</taxon>
        <taxon>Bacteroidota</taxon>
        <taxon>Bacteroidia</taxon>
        <taxon>Bacteroidales</taxon>
        <taxon>Bacteroidaceae</taxon>
        <taxon>Bacteroides</taxon>
    </lineage>
</organism>
<dbReference type="PANTHER" id="PTHR43085:SF57">
    <property type="entry name" value="CARBOHYDRATE KINASE PFKB DOMAIN-CONTAINING PROTEIN"/>
    <property type="match status" value="1"/>
</dbReference>
<proteinExistence type="inferred from homology"/>
<evidence type="ECO:0000256" key="1">
    <source>
        <dbReference type="ARBA" id="ARBA00010688"/>
    </source>
</evidence>
<feature type="domain" description="Carbohydrate kinase PfkB" evidence="4">
    <location>
        <begin position="21"/>
        <end position="272"/>
    </location>
</feature>
<evidence type="ECO:0000256" key="3">
    <source>
        <dbReference type="ARBA" id="ARBA00022777"/>
    </source>
</evidence>
<dbReference type="InterPro" id="IPR029056">
    <property type="entry name" value="Ribokinase-like"/>
</dbReference>
<keyword evidence="2" id="KW-0808">Transferase</keyword>
<accession>A0A9D2CL70</accession>
<dbReference type="GO" id="GO:0016301">
    <property type="term" value="F:kinase activity"/>
    <property type="evidence" value="ECO:0007669"/>
    <property type="project" value="UniProtKB-KW"/>
</dbReference>
<keyword evidence="3 5" id="KW-0418">Kinase</keyword>
<reference evidence="5" key="2">
    <citation type="submission" date="2021-04" db="EMBL/GenBank/DDBJ databases">
        <authorList>
            <person name="Gilroy R."/>
        </authorList>
    </citation>
    <scope>NUCLEOTIDE SEQUENCE</scope>
    <source>
        <strain evidence="5">Gambia2-208</strain>
    </source>
</reference>
<name>A0A9D2CL70_9BACE</name>
<evidence type="ECO:0000313" key="6">
    <source>
        <dbReference type="Proteomes" id="UP000886851"/>
    </source>
</evidence>
<comment type="similarity">
    <text evidence="1">Belongs to the carbohydrate kinase PfkB family.</text>
</comment>
<dbReference type="EMBL" id="DXCV01000056">
    <property type="protein sequence ID" value="HIY88748.1"/>
    <property type="molecule type" value="Genomic_DNA"/>
</dbReference>
<dbReference type="InterPro" id="IPR050306">
    <property type="entry name" value="PfkB_Carbo_kinase"/>
</dbReference>
<gene>
    <name evidence="5" type="ORF">H9824_08605</name>
</gene>
<dbReference type="CDD" id="cd01167">
    <property type="entry name" value="bac_FRK"/>
    <property type="match status" value="1"/>
</dbReference>
<comment type="caution">
    <text evidence="5">The sequence shown here is derived from an EMBL/GenBank/DDBJ whole genome shotgun (WGS) entry which is preliminary data.</text>
</comment>
<dbReference type="PANTHER" id="PTHR43085">
    <property type="entry name" value="HEXOKINASE FAMILY MEMBER"/>
    <property type="match status" value="1"/>
</dbReference>
<protein>
    <submittedName>
        <fullName evidence="5">Carbohydrate kinase</fullName>
    </submittedName>
</protein>
<dbReference type="InterPro" id="IPR002173">
    <property type="entry name" value="Carboh/pur_kinase_PfkB_CS"/>
</dbReference>
<dbReference type="Pfam" id="PF00294">
    <property type="entry name" value="PfkB"/>
    <property type="match status" value="1"/>
</dbReference>
<evidence type="ECO:0000256" key="2">
    <source>
        <dbReference type="ARBA" id="ARBA00022679"/>
    </source>
</evidence>
<dbReference type="Gene3D" id="3.40.1190.20">
    <property type="match status" value="1"/>
</dbReference>